<dbReference type="AlphaFoldDB" id="T0IR21"/>
<evidence type="ECO:0000256" key="3">
    <source>
        <dbReference type="SAM" id="MobiDB-lite"/>
    </source>
</evidence>
<dbReference type="SUPFAM" id="SSF48498">
    <property type="entry name" value="Tetracyclin repressor-like, C-terminal domain"/>
    <property type="match status" value="1"/>
</dbReference>
<comment type="caution">
    <text evidence="5">The sequence shown here is derived from an EMBL/GenBank/DDBJ whole genome shotgun (WGS) entry which is preliminary data.</text>
</comment>
<gene>
    <name evidence="5" type="ORF">L288_01955</name>
</gene>
<evidence type="ECO:0000313" key="5">
    <source>
        <dbReference type="EMBL" id="EQB14280.1"/>
    </source>
</evidence>
<dbReference type="RefSeq" id="WP_021236715.1">
    <property type="nucleotide sequence ID" value="NZ_ATHO01000011.1"/>
</dbReference>
<feature type="region of interest" description="Disordered" evidence="3">
    <location>
        <begin position="1"/>
        <end position="28"/>
    </location>
</feature>
<keyword evidence="2" id="KW-0804">Transcription</keyword>
<evidence type="ECO:0000256" key="2">
    <source>
        <dbReference type="ARBA" id="ARBA00023163"/>
    </source>
</evidence>
<reference evidence="5 6" key="1">
    <citation type="journal article" date="2013" name="Genome Announc.">
        <title>Draft Genome Sequence of Sphingobium quisquiliarum Strain P25T, a Novel Hexachlorocyclohexane (HCH)-Degrading Bacterium Isolated from an HCH Dumpsite.</title>
        <authorList>
            <person name="Kumar Singh A."/>
            <person name="Sangwan N."/>
            <person name="Sharma A."/>
            <person name="Gupta V."/>
            <person name="Khurana J.P."/>
            <person name="Lal R."/>
        </authorList>
    </citation>
    <scope>NUCLEOTIDE SEQUENCE [LARGE SCALE GENOMIC DNA]</scope>
    <source>
        <strain evidence="5 6">P25</strain>
    </source>
</reference>
<name>T0IR21_9SPHN</name>
<proteinExistence type="predicted"/>
<evidence type="ECO:0000256" key="1">
    <source>
        <dbReference type="ARBA" id="ARBA00023015"/>
    </source>
</evidence>
<evidence type="ECO:0000259" key="4">
    <source>
        <dbReference type="Pfam" id="PF02909"/>
    </source>
</evidence>
<dbReference type="SUPFAM" id="SSF46689">
    <property type="entry name" value="Homeodomain-like"/>
    <property type="match status" value="1"/>
</dbReference>
<protein>
    <recommendedName>
        <fullName evidence="4">Tetracycline repressor TetR C-terminal domain-containing protein</fullName>
    </recommendedName>
</protein>
<keyword evidence="6" id="KW-1185">Reference proteome</keyword>
<dbReference type="PATRIC" id="fig|1329909.3.peg.363"/>
<dbReference type="InterPro" id="IPR009057">
    <property type="entry name" value="Homeodomain-like_sf"/>
</dbReference>
<feature type="domain" description="Tetracycline repressor TetR C-terminal" evidence="4">
    <location>
        <begin position="88"/>
        <end position="201"/>
    </location>
</feature>
<sequence>MPDPAFTPPSATLVPPDEAPVRKAGRPRRLTTSQVIQAAIAVGLEDLTMAKVAERLGVRVAVLYNYVKNREELVSLAARHAMAGQSFPEDEGQDWRAYARAYARAAYGLFRSDAQLLPLLISGKISPAAKLDNVERWLEVMMARGFTAERALWLLHAIDAIVMGSAVLASHAAAYADDYPAAVQDSIDARPRAELPLLNAHAGQVTACADPANWEAAIGMLLETAGG</sequence>
<dbReference type="EMBL" id="ATHO01000011">
    <property type="protein sequence ID" value="EQB14280.1"/>
    <property type="molecule type" value="Genomic_DNA"/>
</dbReference>
<dbReference type="InterPro" id="IPR004111">
    <property type="entry name" value="Repressor_TetR_C"/>
</dbReference>
<dbReference type="InterPro" id="IPR036271">
    <property type="entry name" value="Tet_transcr_reg_TetR-rel_C_sf"/>
</dbReference>
<dbReference type="GO" id="GO:0045892">
    <property type="term" value="P:negative regulation of DNA-templated transcription"/>
    <property type="evidence" value="ECO:0007669"/>
    <property type="project" value="InterPro"/>
</dbReference>
<dbReference type="Proteomes" id="UP000015525">
    <property type="component" value="Unassembled WGS sequence"/>
</dbReference>
<dbReference type="Pfam" id="PF02909">
    <property type="entry name" value="TetR_C_1"/>
    <property type="match status" value="1"/>
</dbReference>
<dbReference type="Gene3D" id="1.10.357.10">
    <property type="entry name" value="Tetracycline Repressor, domain 2"/>
    <property type="match status" value="1"/>
</dbReference>
<organism evidence="5 6">
    <name type="scientific">Sphingobium quisquiliarum P25</name>
    <dbReference type="NCBI Taxonomy" id="1329909"/>
    <lineage>
        <taxon>Bacteria</taxon>
        <taxon>Pseudomonadati</taxon>
        <taxon>Pseudomonadota</taxon>
        <taxon>Alphaproteobacteria</taxon>
        <taxon>Sphingomonadales</taxon>
        <taxon>Sphingomonadaceae</taxon>
        <taxon>Sphingobium</taxon>
    </lineage>
</organism>
<accession>T0IR21</accession>
<keyword evidence="1" id="KW-0805">Transcription regulation</keyword>
<evidence type="ECO:0000313" key="6">
    <source>
        <dbReference type="Proteomes" id="UP000015525"/>
    </source>
</evidence>